<dbReference type="Gene3D" id="3.40.50.880">
    <property type="match status" value="1"/>
</dbReference>
<feature type="active site" description="Nucleophile" evidence="8">
    <location>
        <position position="347"/>
    </location>
</feature>
<keyword evidence="11" id="KW-0614">Plasmid</keyword>
<dbReference type="PANTHER" id="PTHR43873">
    <property type="entry name" value="COBYRINATE A,C-DIAMIDE SYNTHASE"/>
    <property type="match status" value="1"/>
</dbReference>
<comment type="miscellaneous">
    <text evidence="8">The a and c carboxylates of cobyrinate are activated for nucleophilic attack via formation of a phosphorylated intermediate by ATP. CbiA catalyzes first the amidation of the c-carboxylate, and then that of the a-carboxylate.</text>
</comment>
<feature type="site" description="Increases nucleophilicity of active site Cys" evidence="8">
    <location>
        <position position="452"/>
    </location>
</feature>
<evidence type="ECO:0000256" key="5">
    <source>
        <dbReference type="ARBA" id="ARBA00022840"/>
    </source>
</evidence>
<keyword evidence="4 8" id="KW-0547">Nucleotide-binding</keyword>
<evidence type="ECO:0000256" key="3">
    <source>
        <dbReference type="ARBA" id="ARBA00022598"/>
    </source>
</evidence>
<keyword evidence="3 8" id="KW-0436">Ligase</keyword>
<dbReference type="InterPro" id="IPR004484">
    <property type="entry name" value="CbiA/CobB_synth"/>
</dbReference>
<gene>
    <name evidence="8" type="primary">cbiA</name>
    <name evidence="11" type="ordered locus">Glov_3655</name>
</gene>
<evidence type="ECO:0000259" key="10">
    <source>
        <dbReference type="Pfam" id="PF07685"/>
    </source>
</evidence>
<evidence type="ECO:0000256" key="8">
    <source>
        <dbReference type="HAMAP-Rule" id="MF_00027"/>
    </source>
</evidence>
<dbReference type="CDD" id="cd05388">
    <property type="entry name" value="CobB_N"/>
    <property type="match status" value="1"/>
</dbReference>
<name>B3EBS3_TRIL1</name>
<dbReference type="EMBL" id="CP001090">
    <property type="protein sequence ID" value="ACD97355.1"/>
    <property type="molecule type" value="Genomic_DNA"/>
</dbReference>
<dbReference type="GO" id="GO:0009236">
    <property type="term" value="P:cobalamin biosynthetic process"/>
    <property type="evidence" value="ECO:0007669"/>
    <property type="project" value="UniProtKB-UniRule"/>
</dbReference>
<dbReference type="InterPro" id="IPR029062">
    <property type="entry name" value="Class_I_gatase-like"/>
</dbReference>
<keyword evidence="7 8" id="KW-0315">Glutamine amidotransferase</keyword>
<reference evidence="11 12" key="1">
    <citation type="submission" date="2008-05" db="EMBL/GenBank/DDBJ databases">
        <title>Complete sequence of plasmid of Geobacter lovleyi SZ.</title>
        <authorList>
            <consortium name="US DOE Joint Genome Institute"/>
            <person name="Lucas S."/>
            <person name="Copeland A."/>
            <person name="Lapidus A."/>
            <person name="Glavina del Rio T."/>
            <person name="Dalin E."/>
            <person name="Tice H."/>
            <person name="Bruce D."/>
            <person name="Goodwin L."/>
            <person name="Pitluck S."/>
            <person name="Chertkov O."/>
            <person name="Meincke L."/>
            <person name="Brettin T."/>
            <person name="Detter J.C."/>
            <person name="Han C."/>
            <person name="Tapia R."/>
            <person name="Kuske C.R."/>
            <person name="Schmutz J."/>
            <person name="Larimer F."/>
            <person name="Land M."/>
            <person name="Hauser L."/>
            <person name="Kyrpides N."/>
            <person name="Mikhailova N."/>
            <person name="Sung Y."/>
            <person name="Fletcher K.E."/>
            <person name="Ritalahti K.M."/>
            <person name="Loeffler F.E."/>
            <person name="Richardson P."/>
        </authorList>
    </citation>
    <scope>NUCLEOTIDE SEQUENCE [LARGE SCALE GENOMIC DNA]</scope>
    <source>
        <strain evidence="12">ATCC BAA-1151 / DSM 17278 / SZ</strain>
        <plasmid evidence="12">Plasmid pGLOV01</plasmid>
    </source>
</reference>
<dbReference type="NCBIfam" id="TIGR00379">
    <property type="entry name" value="cobB"/>
    <property type="match status" value="1"/>
</dbReference>
<comment type="function">
    <text evidence="8">Catalyzes the ATP-dependent amidation of the two carboxylate groups at positions a and c of cobyrinate, using either L-glutamine or ammonia as the nitrogen source.</text>
</comment>
<geneLocation type="plasmid" evidence="11 12">
    <name>pGLOV01</name>
</geneLocation>
<dbReference type="Gene3D" id="3.40.50.300">
    <property type="entry name" value="P-loop containing nucleotide triphosphate hydrolases"/>
    <property type="match status" value="2"/>
</dbReference>
<dbReference type="NCBIfam" id="NF002204">
    <property type="entry name" value="PRK01077.1"/>
    <property type="match status" value="1"/>
</dbReference>
<dbReference type="InterPro" id="IPR011698">
    <property type="entry name" value="GATase_3"/>
</dbReference>
<dbReference type="AlphaFoldDB" id="B3EBS3"/>
<comment type="cofactor">
    <cofactor evidence="1 8">
        <name>Mg(2+)</name>
        <dbReference type="ChEBI" id="CHEBI:18420"/>
    </cofactor>
</comment>
<evidence type="ECO:0000256" key="2">
    <source>
        <dbReference type="ARBA" id="ARBA00022573"/>
    </source>
</evidence>
<dbReference type="GO" id="GO:0005524">
    <property type="term" value="F:ATP binding"/>
    <property type="evidence" value="ECO:0007669"/>
    <property type="project" value="UniProtKB-UniRule"/>
</dbReference>
<dbReference type="PROSITE" id="PS51274">
    <property type="entry name" value="GATASE_COBBQ"/>
    <property type="match status" value="1"/>
</dbReference>
<dbReference type="GO" id="GO:0042242">
    <property type="term" value="F:cobyrinic acid a,c-diamide synthase activity"/>
    <property type="evidence" value="ECO:0007669"/>
    <property type="project" value="UniProtKB-UniRule"/>
</dbReference>
<keyword evidence="2 8" id="KW-0169">Cobalamin biosynthesis</keyword>
<accession>B3EBS3</accession>
<evidence type="ECO:0000256" key="1">
    <source>
        <dbReference type="ARBA" id="ARBA00001946"/>
    </source>
</evidence>
<dbReference type="SUPFAM" id="SSF52540">
    <property type="entry name" value="P-loop containing nucleoside triphosphate hydrolases"/>
    <property type="match status" value="1"/>
</dbReference>
<evidence type="ECO:0000256" key="7">
    <source>
        <dbReference type="ARBA" id="ARBA00022962"/>
    </source>
</evidence>
<proteinExistence type="inferred from homology"/>
<comment type="pathway">
    <text evidence="8">Cofactor biosynthesis; adenosylcobalamin biosynthesis; cob(II)yrinate a,c-diamide from sirohydrochlorin (anaerobic route): step 10/10.</text>
</comment>
<comment type="similarity">
    <text evidence="8">Belongs to the CobB/CbiA family.</text>
</comment>
<evidence type="ECO:0000313" key="11">
    <source>
        <dbReference type="EMBL" id="ACD97355.1"/>
    </source>
</evidence>
<comment type="domain">
    <text evidence="8">Comprises of two domains. The C-terminal domain contains the binding site for glutamine and catalyzes the hydrolysis of this substrate to glutamate and ammonia. The N-terminal domain is anticipated to bind ATP and cobyrinate and catalyzes the ultimate synthesis of the diamide product. The ammonia produced via the glutaminase domain is probably translocated to the adjacent domain via a molecular tunnel, where it reacts with an activated intermediate.</text>
</comment>
<keyword evidence="12" id="KW-1185">Reference proteome</keyword>
<dbReference type="UniPathway" id="UPA00148">
    <property type="reaction ID" value="UER00231"/>
</dbReference>
<dbReference type="Pfam" id="PF07685">
    <property type="entry name" value="GATase_3"/>
    <property type="match status" value="1"/>
</dbReference>
<dbReference type="EC" id="6.3.5.11" evidence="8"/>
<dbReference type="eggNOG" id="COG1797">
    <property type="taxonomic scope" value="Bacteria"/>
</dbReference>
<dbReference type="HOGENOM" id="CLU_022752_2_0_7"/>
<dbReference type="SUPFAM" id="SSF52317">
    <property type="entry name" value="Class I glutamine amidotransferase-like"/>
    <property type="match status" value="1"/>
</dbReference>
<dbReference type="InterPro" id="IPR027417">
    <property type="entry name" value="P-loop_NTPase"/>
</dbReference>
<dbReference type="Pfam" id="PF01656">
    <property type="entry name" value="CbiA"/>
    <property type="match status" value="1"/>
</dbReference>
<dbReference type="CDD" id="cd03130">
    <property type="entry name" value="GATase1_CobB"/>
    <property type="match status" value="1"/>
</dbReference>
<keyword evidence="6 8" id="KW-0460">Magnesium</keyword>
<evidence type="ECO:0000313" key="12">
    <source>
        <dbReference type="Proteomes" id="UP000002420"/>
    </source>
</evidence>
<evidence type="ECO:0000256" key="6">
    <source>
        <dbReference type="ARBA" id="ARBA00022842"/>
    </source>
</evidence>
<dbReference type="Proteomes" id="UP000002420">
    <property type="component" value="Plasmid pGLOV01"/>
</dbReference>
<feature type="domain" description="CobB/CobQ-like glutamine amidotransferase" evidence="10">
    <location>
        <begin position="264"/>
        <end position="458"/>
    </location>
</feature>
<evidence type="ECO:0000259" key="9">
    <source>
        <dbReference type="Pfam" id="PF01656"/>
    </source>
</evidence>
<comment type="catalytic activity">
    <reaction evidence="8">
        <text>cob(II)yrinate + 2 L-glutamine + 2 ATP + 2 H2O = cob(II)yrinate a,c diamide + 2 L-glutamate + 2 ADP + 2 phosphate + 2 H(+)</text>
        <dbReference type="Rhea" id="RHEA:26289"/>
        <dbReference type="ChEBI" id="CHEBI:15377"/>
        <dbReference type="ChEBI" id="CHEBI:15378"/>
        <dbReference type="ChEBI" id="CHEBI:29985"/>
        <dbReference type="ChEBI" id="CHEBI:30616"/>
        <dbReference type="ChEBI" id="CHEBI:43474"/>
        <dbReference type="ChEBI" id="CHEBI:58359"/>
        <dbReference type="ChEBI" id="CHEBI:58537"/>
        <dbReference type="ChEBI" id="CHEBI:58894"/>
        <dbReference type="ChEBI" id="CHEBI:456216"/>
        <dbReference type="EC" id="6.3.5.11"/>
    </reaction>
</comment>
<protein>
    <recommendedName>
        <fullName evidence="8">Cobyrinate a,c-diamide synthase</fullName>
        <ecNumber evidence="8">6.3.5.11</ecNumber>
    </recommendedName>
    <alternativeName>
        <fullName evidence="8">Cobyrinic acid a,c-diamide synthetase</fullName>
    </alternativeName>
</protein>
<dbReference type="HAMAP" id="MF_00027">
    <property type="entry name" value="CobB_CbiA"/>
    <property type="match status" value="1"/>
</dbReference>
<dbReference type="KEGG" id="glo:Glov_3655"/>
<feature type="domain" description="CobQ/CobB/MinD/ParA nucleotide binding" evidence="9">
    <location>
        <begin position="6"/>
        <end position="192"/>
    </location>
</feature>
<keyword evidence="5 8" id="KW-0067">ATP-binding</keyword>
<evidence type="ECO:0000256" key="4">
    <source>
        <dbReference type="ARBA" id="ARBA00022741"/>
    </source>
</evidence>
<dbReference type="OrthoDB" id="9764035at2"/>
<dbReference type="RefSeq" id="WP_012471673.1">
    <property type="nucleotide sequence ID" value="NC_010815.1"/>
</dbReference>
<sequence length="480" mass="50995">MAQGAILIAGTGSGVGKTSVTLGLVAALKRQGLTVQTFKIGPDFLDPTWLALASGRPCYNLDGWMCGEQYVRNLFAEKSADADIAIIEGVMGLFDGASPVNAEGSSAEIAHWLGLPVLLVVNSHGVARTLAATVSGFCSFEAGVRIGGIIANQSGSGRHADWLAQSLSSASLPPLAGAIPRNALPTLPSRHLGLVTAGSAPLTPALLQELAEQIEQHLQLDVILELAAREHRLPPLSLPEAGGESAWNLPSLDKEGPGVVDTVRIGIARDEAFHFYYPDNLEALSANGAELVLFSPIHDTCLPPGLDGIYLGGGYPEEHAARLASNSGMLDAIRAFIASNRPVYAECGGLMYLSRGIELLDGSRQQLVAALPFHTRMLPKRKALGYVEVTLQQETLLGSAGQVLRGHEFHYSEIIEQDPTIGAPPYQTVKRNLNNAGDCGYQQGNLLASYIHLQFAARPEVAAYFIQTCRSCHAIKPAYP</sequence>
<organism evidence="11 12">
    <name type="scientific">Trichlorobacter lovleyi (strain ATCC BAA-1151 / DSM 17278 / SZ)</name>
    <name type="common">Geobacter lovleyi</name>
    <dbReference type="NCBI Taxonomy" id="398767"/>
    <lineage>
        <taxon>Bacteria</taxon>
        <taxon>Pseudomonadati</taxon>
        <taxon>Thermodesulfobacteriota</taxon>
        <taxon>Desulfuromonadia</taxon>
        <taxon>Geobacterales</taxon>
        <taxon>Geobacteraceae</taxon>
        <taxon>Trichlorobacter</taxon>
    </lineage>
</organism>
<dbReference type="PANTHER" id="PTHR43873:SF1">
    <property type="entry name" value="COBYRINATE A,C-DIAMIDE SYNTHASE"/>
    <property type="match status" value="1"/>
</dbReference>
<dbReference type="InterPro" id="IPR002586">
    <property type="entry name" value="CobQ/CobB/MinD/ParA_Nub-bd_dom"/>
</dbReference>